<dbReference type="AlphaFoldDB" id="A0A517PS28"/>
<keyword evidence="1 2" id="KW-0472">Membrane</keyword>
<comment type="similarity">
    <text evidence="1">Belongs to the UPF0161 family.</text>
</comment>
<dbReference type="InterPro" id="IPR002696">
    <property type="entry name" value="Membr_insert_effic_factor_YidD"/>
</dbReference>
<keyword evidence="4" id="KW-1185">Reference proteome</keyword>
<reference evidence="3 4" key="1">
    <citation type="submission" date="2019-02" db="EMBL/GenBank/DDBJ databases">
        <title>Deep-cultivation of Planctomycetes and their phenomic and genomic characterization uncovers novel biology.</title>
        <authorList>
            <person name="Wiegand S."/>
            <person name="Jogler M."/>
            <person name="Boedeker C."/>
            <person name="Pinto D."/>
            <person name="Vollmers J."/>
            <person name="Rivas-Marin E."/>
            <person name="Kohn T."/>
            <person name="Peeters S.H."/>
            <person name="Heuer A."/>
            <person name="Rast P."/>
            <person name="Oberbeckmann S."/>
            <person name="Bunk B."/>
            <person name="Jeske O."/>
            <person name="Meyerdierks A."/>
            <person name="Storesund J.E."/>
            <person name="Kallscheuer N."/>
            <person name="Luecker S."/>
            <person name="Lage O.M."/>
            <person name="Pohl T."/>
            <person name="Merkel B.J."/>
            <person name="Hornburger P."/>
            <person name="Mueller R.-W."/>
            <person name="Bruemmer F."/>
            <person name="Labrenz M."/>
            <person name="Spormann A.M."/>
            <person name="Op den Camp H."/>
            <person name="Overmann J."/>
            <person name="Amann R."/>
            <person name="Jetten M.S.M."/>
            <person name="Mascher T."/>
            <person name="Medema M.H."/>
            <person name="Devos D.P."/>
            <person name="Kaster A.-K."/>
            <person name="Ovreas L."/>
            <person name="Rohde M."/>
            <person name="Galperin M.Y."/>
            <person name="Jogler C."/>
        </authorList>
    </citation>
    <scope>NUCLEOTIDE SEQUENCE [LARGE SCALE GENOMIC DNA]</scope>
    <source>
        <strain evidence="3 4">HG66A1</strain>
    </source>
</reference>
<keyword evidence="1" id="KW-1003">Cell membrane</keyword>
<evidence type="ECO:0000313" key="4">
    <source>
        <dbReference type="Proteomes" id="UP000320421"/>
    </source>
</evidence>
<dbReference type="GO" id="GO:0005886">
    <property type="term" value="C:plasma membrane"/>
    <property type="evidence" value="ECO:0007669"/>
    <property type="project" value="UniProtKB-SubCell"/>
</dbReference>
<proteinExistence type="inferred from homology"/>
<gene>
    <name evidence="3" type="primary">yidD</name>
    <name evidence="3" type="ORF">HG66A1_39780</name>
</gene>
<sequence>MKATLASIGRFLYQLPAMILIGLVRVYQMTLSHLIGKQCRFHPTCSAYFIEAVKKYGAMKGSVKGILRICRCHPFHPGGYDPP</sequence>
<feature type="transmembrane region" description="Helical" evidence="2">
    <location>
        <begin position="12"/>
        <end position="35"/>
    </location>
</feature>
<dbReference type="Pfam" id="PF01809">
    <property type="entry name" value="YidD"/>
    <property type="match status" value="1"/>
</dbReference>
<dbReference type="EMBL" id="CP036266">
    <property type="protein sequence ID" value="QDT22171.1"/>
    <property type="molecule type" value="Genomic_DNA"/>
</dbReference>
<accession>A0A517PS28</accession>
<protein>
    <recommendedName>
        <fullName evidence="1">Putative membrane protein insertion efficiency factor</fullName>
    </recommendedName>
</protein>
<name>A0A517PS28_9PLAN</name>
<dbReference type="SMART" id="SM01234">
    <property type="entry name" value="Haemolytic"/>
    <property type="match status" value="1"/>
</dbReference>
<comment type="subcellular location">
    <subcellularLocation>
        <location evidence="1">Cell membrane</location>
        <topology evidence="1">Peripheral membrane protein</topology>
        <orientation evidence="1">Cytoplasmic side</orientation>
    </subcellularLocation>
</comment>
<keyword evidence="2" id="KW-1133">Transmembrane helix</keyword>
<keyword evidence="2" id="KW-0812">Transmembrane</keyword>
<evidence type="ECO:0000313" key="3">
    <source>
        <dbReference type="EMBL" id="QDT22171.1"/>
    </source>
</evidence>
<evidence type="ECO:0000256" key="1">
    <source>
        <dbReference type="HAMAP-Rule" id="MF_00386"/>
    </source>
</evidence>
<dbReference type="PANTHER" id="PTHR33383">
    <property type="entry name" value="MEMBRANE PROTEIN INSERTION EFFICIENCY FACTOR-RELATED"/>
    <property type="match status" value="1"/>
</dbReference>
<dbReference type="RefSeq" id="WP_145187613.1">
    <property type="nucleotide sequence ID" value="NZ_CP036266.1"/>
</dbReference>
<evidence type="ECO:0000256" key="2">
    <source>
        <dbReference type="SAM" id="Phobius"/>
    </source>
</evidence>
<dbReference type="OrthoDB" id="9801753at2"/>
<dbReference type="PANTHER" id="PTHR33383:SF1">
    <property type="entry name" value="MEMBRANE PROTEIN INSERTION EFFICIENCY FACTOR-RELATED"/>
    <property type="match status" value="1"/>
</dbReference>
<comment type="function">
    <text evidence="1">Could be involved in insertion of integral membrane proteins into the membrane.</text>
</comment>
<organism evidence="3 4">
    <name type="scientific">Gimesia chilikensis</name>
    <dbReference type="NCBI Taxonomy" id="2605989"/>
    <lineage>
        <taxon>Bacteria</taxon>
        <taxon>Pseudomonadati</taxon>
        <taxon>Planctomycetota</taxon>
        <taxon>Planctomycetia</taxon>
        <taxon>Planctomycetales</taxon>
        <taxon>Planctomycetaceae</taxon>
        <taxon>Gimesia</taxon>
    </lineage>
</organism>
<dbReference type="Proteomes" id="UP000320421">
    <property type="component" value="Chromosome"/>
</dbReference>
<dbReference type="HAMAP" id="MF_00386">
    <property type="entry name" value="UPF0161_YidD"/>
    <property type="match status" value="1"/>
</dbReference>
<dbReference type="NCBIfam" id="TIGR00278">
    <property type="entry name" value="membrane protein insertion efficiency factor YidD"/>
    <property type="match status" value="1"/>
</dbReference>